<keyword evidence="2" id="KW-1185">Reference proteome</keyword>
<dbReference type="AlphaFoldDB" id="A0A9Q9B6V9"/>
<evidence type="ECO:0000313" key="1">
    <source>
        <dbReference type="EMBL" id="USW59350.1"/>
    </source>
</evidence>
<gene>
    <name evidence="1" type="ORF">Slin15195_G126690</name>
</gene>
<proteinExistence type="predicted"/>
<organism evidence="1 2">
    <name type="scientific">Septoria linicola</name>
    <dbReference type="NCBI Taxonomy" id="215465"/>
    <lineage>
        <taxon>Eukaryota</taxon>
        <taxon>Fungi</taxon>
        <taxon>Dikarya</taxon>
        <taxon>Ascomycota</taxon>
        <taxon>Pezizomycotina</taxon>
        <taxon>Dothideomycetes</taxon>
        <taxon>Dothideomycetidae</taxon>
        <taxon>Mycosphaerellales</taxon>
        <taxon>Mycosphaerellaceae</taxon>
        <taxon>Septoria</taxon>
    </lineage>
</organism>
<accession>A0A9Q9B6V9</accession>
<dbReference type="EMBL" id="CP099429">
    <property type="protein sequence ID" value="USW59350.1"/>
    <property type="molecule type" value="Genomic_DNA"/>
</dbReference>
<name>A0A9Q9B6V9_9PEZI</name>
<evidence type="ECO:0000313" key="2">
    <source>
        <dbReference type="Proteomes" id="UP001056384"/>
    </source>
</evidence>
<sequence>MTTTCRAGLDTAPPLDALRRKVFEEITSRLRRANVNVSSLSLSDLEFCLPRDSSQHKTWRRLPHFPMLTTDITMASILNLRPSTKSIPGPDRGQQIFYLRSFRVTIATLHKEWQKQLELIEDDETEVYVRYVGTFTPVSACARFVANLKGRTDGIYAFLIATLSKIGPAAIEYCSYYTFPGGTSNSFRTSTGVLRPLDSTHTNIKEQALIELFDFETLLDRQPGGIYSSYVPKADDQPLFRQLGTNAFGKLTAVTQSPAFRKASNAERLQINCWMRGCRLVRTVR</sequence>
<protein>
    <submittedName>
        <fullName evidence="1">Uncharacterized protein</fullName>
    </submittedName>
</protein>
<dbReference type="Proteomes" id="UP001056384">
    <property type="component" value="Chromosome 12"/>
</dbReference>
<reference evidence="1" key="1">
    <citation type="submission" date="2022-06" db="EMBL/GenBank/DDBJ databases">
        <title>Complete genome sequences of two strains of the flax pathogen Septoria linicola.</title>
        <authorList>
            <person name="Lapalu N."/>
            <person name="Simon A."/>
            <person name="Demenou B."/>
            <person name="Paumier D."/>
            <person name="Guillot M.-P."/>
            <person name="Gout L."/>
            <person name="Valade R."/>
        </authorList>
    </citation>
    <scope>NUCLEOTIDE SEQUENCE</scope>
    <source>
        <strain evidence="1">SE15195</strain>
    </source>
</reference>